<evidence type="ECO:0000313" key="7">
    <source>
        <dbReference type="EMBL" id="RKP47499.1"/>
    </source>
</evidence>
<dbReference type="GO" id="GO:0003677">
    <property type="term" value="F:DNA binding"/>
    <property type="evidence" value="ECO:0007669"/>
    <property type="project" value="InterPro"/>
</dbReference>
<evidence type="ECO:0000256" key="4">
    <source>
        <dbReference type="ARBA" id="ARBA00022840"/>
    </source>
</evidence>
<proteinExistence type="predicted"/>
<sequence length="476" mass="51152">MVNPAINLLSVVRGSVTAPAGCGKTQLIADTLAAHAGNKPVLVLTHTNAGVAALRARFTALRVPAKAYRLATIDGWSMRLVAMFPATSELAPDVLKLQNPNQDYPALRLAAIRLLTSGGLDAALKASYAHLIVDEYQDCLVPQHSLIWQTSLILPTCVLGDPMQAIFGFGGNPLIGWKTVQEHFADAGSLDVPWRWRNAGTAPFGQWLLAMREALRTGVPVDLTSLPSNVRWHRIDAGNPHPGKLAAAQVNTPGGSGRVLIMCNSMNKTGQQDLASQTPGAVTAEAVDMTDLLNFMRVFSLTSPSTALQQLFGLAQSVMTNCGIAELNRRLDTLRRQTAKKPPNVIEEAALAFLGNATYSSAIDLLHSMREGDAVRVYRPTILRAALAAFRAAEGANTPLVDAFVRVREESRFTGRTLPKRSVGSTLLFKGLEAEVAVVMDAHELDARNLYVAMTRGSQLLVVCSPTSSLNPPRVD</sequence>
<dbReference type="PANTHER" id="PTHR11070">
    <property type="entry name" value="UVRD / RECB / PCRA DNA HELICASE FAMILY MEMBER"/>
    <property type="match status" value="1"/>
</dbReference>
<evidence type="ECO:0000256" key="3">
    <source>
        <dbReference type="ARBA" id="ARBA00022806"/>
    </source>
</evidence>
<comment type="caution">
    <text evidence="7">The sequence shown here is derived from an EMBL/GenBank/DDBJ whole genome shotgun (WGS) entry which is preliminary data.</text>
</comment>
<organism evidence="7 8">
    <name type="scientific">Trinickia fusca</name>
    <dbReference type="NCBI Taxonomy" id="2419777"/>
    <lineage>
        <taxon>Bacteria</taxon>
        <taxon>Pseudomonadati</taxon>
        <taxon>Pseudomonadota</taxon>
        <taxon>Betaproteobacteria</taxon>
        <taxon>Burkholderiales</taxon>
        <taxon>Burkholderiaceae</taxon>
        <taxon>Trinickia</taxon>
    </lineage>
</organism>
<dbReference type="AlphaFoldDB" id="A0A494XH50"/>
<dbReference type="PANTHER" id="PTHR11070:SF2">
    <property type="entry name" value="ATP-DEPENDENT DNA HELICASE SRS2"/>
    <property type="match status" value="1"/>
</dbReference>
<reference evidence="7 8" key="1">
    <citation type="submission" date="2018-10" db="EMBL/GenBank/DDBJ databases">
        <title>Paraburkholderia sp. 7MK8-2, isolated from soil.</title>
        <authorList>
            <person name="Gao Z.-H."/>
            <person name="Qiu L.-H."/>
        </authorList>
    </citation>
    <scope>NUCLEOTIDE SEQUENCE [LARGE SCALE GENOMIC DNA]</scope>
    <source>
        <strain evidence="7 8">7MK8-2</strain>
    </source>
</reference>
<evidence type="ECO:0000259" key="6">
    <source>
        <dbReference type="Pfam" id="PF00580"/>
    </source>
</evidence>
<keyword evidence="3 7" id="KW-0347">Helicase</keyword>
<dbReference type="OrthoDB" id="7211215at2"/>
<dbReference type="GO" id="GO:0016787">
    <property type="term" value="F:hydrolase activity"/>
    <property type="evidence" value="ECO:0007669"/>
    <property type="project" value="UniProtKB-KW"/>
</dbReference>
<evidence type="ECO:0000313" key="8">
    <source>
        <dbReference type="Proteomes" id="UP000280434"/>
    </source>
</evidence>
<dbReference type="Proteomes" id="UP000280434">
    <property type="component" value="Unassembled WGS sequence"/>
</dbReference>
<evidence type="ECO:0000256" key="1">
    <source>
        <dbReference type="ARBA" id="ARBA00022741"/>
    </source>
</evidence>
<accession>A0A494XH50</accession>
<dbReference type="EMBL" id="RBZV01000005">
    <property type="protein sequence ID" value="RKP47499.1"/>
    <property type="molecule type" value="Genomic_DNA"/>
</dbReference>
<dbReference type="GO" id="GO:0000725">
    <property type="term" value="P:recombinational repair"/>
    <property type="evidence" value="ECO:0007669"/>
    <property type="project" value="TreeGrafter"/>
</dbReference>
<dbReference type="GO" id="GO:0033202">
    <property type="term" value="C:DNA helicase complex"/>
    <property type="evidence" value="ECO:0007669"/>
    <property type="project" value="TreeGrafter"/>
</dbReference>
<feature type="domain" description="UvrD-like helicase ATP-binding" evidence="6">
    <location>
        <begin position="98"/>
        <end position="171"/>
    </location>
</feature>
<dbReference type="InterPro" id="IPR014016">
    <property type="entry name" value="UvrD-like_ATP-bd"/>
</dbReference>
<evidence type="ECO:0000256" key="2">
    <source>
        <dbReference type="ARBA" id="ARBA00022801"/>
    </source>
</evidence>
<dbReference type="Gene3D" id="3.40.50.300">
    <property type="entry name" value="P-loop containing nucleotide triphosphate hydrolases"/>
    <property type="match status" value="1"/>
</dbReference>
<dbReference type="InterPro" id="IPR000212">
    <property type="entry name" value="DNA_helicase_UvrD/REP"/>
</dbReference>
<keyword evidence="4" id="KW-0067">ATP-binding</keyword>
<keyword evidence="1" id="KW-0547">Nucleotide-binding</keyword>
<keyword evidence="2" id="KW-0378">Hydrolase</keyword>
<dbReference type="GO" id="GO:0043138">
    <property type="term" value="F:3'-5' DNA helicase activity"/>
    <property type="evidence" value="ECO:0007669"/>
    <property type="project" value="TreeGrafter"/>
</dbReference>
<evidence type="ECO:0000256" key="5">
    <source>
        <dbReference type="ARBA" id="ARBA00034923"/>
    </source>
</evidence>
<gene>
    <name evidence="7" type="ORF">D7S89_14785</name>
</gene>
<keyword evidence="8" id="KW-1185">Reference proteome</keyword>
<name>A0A494XH50_9BURK</name>
<dbReference type="Pfam" id="PF00580">
    <property type="entry name" value="UvrD-helicase"/>
    <property type="match status" value="1"/>
</dbReference>
<dbReference type="GO" id="GO:0005524">
    <property type="term" value="F:ATP binding"/>
    <property type="evidence" value="ECO:0007669"/>
    <property type="project" value="UniProtKB-KW"/>
</dbReference>
<protein>
    <recommendedName>
        <fullName evidence="5">DNA 3'-5' helicase II</fullName>
    </recommendedName>
</protein>
<dbReference type="SUPFAM" id="SSF52540">
    <property type="entry name" value="P-loop containing nucleoside triphosphate hydrolases"/>
    <property type="match status" value="1"/>
</dbReference>
<dbReference type="InterPro" id="IPR027417">
    <property type="entry name" value="P-loop_NTPase"/>
</dbReference>
<dbReference type="GO" id="GO:0005829">
    <property type="term" value="C:cytosol"/>
    <property type="evidence" value="ECO:0007669"/>
    <property type="project" value="TreeGrafter"/>
</dbReference>